<feature type="transmembrane region" description="Helical" evidence="1">
    <location>
        <begin position="97"/>
        <end position="116"/>
    </location>
</feature>
<feature type="transmembrane region" description="Helical" evidence="1">
    <location>
        <begin position="472"/>
        <end position="492"/>
    </location>
</feature>
<sequence length="543" mass="55404">MTVVASPTTGRATRALAGTGTLLAFQARRDRVKLPVWVGGLGLFVAYVSTAVPQIAPQESDLETTAVLFRLPVGRMLTGPAYGLEAPTYERFFASGYGLYFGIIAALMNIMLVVRHTRLEEQTGRSELVRAGAVGRYAGLTATLLLAVVTNVLAALVVSGAAVASGYLAAGAWLFGAGVGAGGLTFAGIAAVAAQVSTSARAAAGLSGAVLGAAFLVRAGGDTPREGGTALSWFSPLAWAQQTAPFVLDRWWPLAIPCAVAAVLVALAYVLQARRDHGAGVLGERRGRAEAAWWLGTPLGLAFRLQRGNLLGWGAGLVLAGVVDGAFAQAMIDAGDSLPEAFRDVLGADAVLDGYLAFIALFVGYLAAAYGVSAVLLVRTEELRGRADTVLATPTSRQAWFGAHVVVAVLGVVVLLLLAGAAAGLAAAAVTGQAALVGTMVAAHLNLVPGVLVVVALAVALAGVAPRLVAPVAWSAVGVVVFVGNFGSLLELPEALVALSPLSHLAQLPVESFALVPALVLLLLAAGGIAVGLWGVRRREINR</sequence>
<name>A0A1I2FUH3_9MICO</name>
<dbReference type="STRING" id="285351.SAMN04488035_1490"/>
<feature type="transmembrane region" description="Helical" evidence="1">
    <location>
        <begin position="137"/>
        <end position="164"/>
    </location>
</feature>
<dbReference type="Proteomes" id="UP000198520">
    <property type="component" value="Unassembled WGS sequence"/>
</dbReference>
<evidence type="ECO:0000313" key="3">
    <source>
        <dbReference type="Proteomes" id="UP000198520"/>
    </source>
</evidence>
<feature type="transmembrane region" description="Helical" evidence="1">
    <location>
        <begin position="251"/>
        <end position="271"/>
    </location>
</feature>
<feature type="transmembrane region" description="Helical" evidence="1">
    <location>
        <begin position="34"/>
        <end position="56"/>
    </location>
</feature>
<dbReference type="AlphaFoldDB" id="A0A1I2FUH3"/>
<feature type="transmembrane region" description="Helical" evidence="1">
    <location>
        <begin position="512"/>
        <end position="536"/>
    </location>
</feature>
<protein>
    <submittedName>
        <fullName evidence="2">ABC-2 type transport system permease protein</fullName>
    </submittedName>
</protein>
<dbReference type="OrthoDB" id="2014935at2"/>
<feature type="transmembrane region" description="Helical" evidence="1">
    <location>
        <begin position="447"/>
        <end position="465"/>
    </location>
</feature>
<gene>
    <name evidence="2" type="ORF">SAMN04488035_1490</name>
</gene>
<evidence type="ECO:0000256" key="1">
    <source>
        <dbReference type="SAM" id="Phobius"/>
    </source>
</evidence>
<accession>A0A1I2FUH3</accession>
<dbReference type="EMBL" id="FONZ01000002">
    <property type="protein sequence ID" value="SFF08166.1"/>
    <property type="molecule type" value="Genomic_DNA"/>
</dbReference>
<keyword evidence="1" id="KW-0472">Membrane</keyword>
<feature type="transmembrane region" description="Helical" evidence="1">
    <location>
        <begin position="399"/>
        <end position="427"/>
    </location>
</feature>
<keyword evidence="3" id="KW-1185">Reference proteome</keyword>
<proteinExistence type="predicted"/>
<feature type="transmembrane region" description="Helical" evidence="1">
    <location>
        <begin position="200"/>
        <end position="217"/>
    </location>
</feature>
<reference evidence="3" key="1">
    <citation type="submission" date="2016-10" db="EMBL/GenBank/DDBJ databases">
        <authorList>
            <person name="Varghese N."/>
            <person name="Submissions S."/>
        </authorList>
    </citation>
    <scope>NUCLEOTIDE SEQUENCE [LARGE SCALE GENOMIC DNA]</scope>
    <source>
        <strain evidence="3">DSM 19083</strain>
    </source>
</reference>
<keyword evidence="1" id="KW-1133">Transmembrane helix</keyword>
<feature type="transmembrane region" description="Helical" evidence="1">
    <location>
        <begin position="352"/>
        <end position="378"/>
    </location>
</feature>
<evidence type="ECO:0000313" key="2">
    <source>
        <dbReference type="EMBL" id="SFF08166.1"/>
    </source>
</evidence>
<organism evidence="2 3">
    <name type="scientific">Flavimobilis marinus</name>
    <dbReference type="NCBI Taxonomy" id="285351"/>
    <lineage>
        <taxon>Bacteria</taxon>
        <taxon>Bacillati</taxon>
        <taxon>Actinomycetota</taxon>
        <taxon>Actinomycetes</taxon>
        <taxon>Micrococcales</taxon>
        <taxon>Jonesiaceae</taxon>
        <taxon>Flavimobilis</taxon>
    </lineage>
</organism>
<dbReference type="RefSeq" id="WP_093376718.1">
    <property type="nucleotide sequence ID" value="NZ_BNAN01000002.1"/>
</dbReference>
<feature type="transmembrane region" description="Helical" evidence="1">
    <location>
        <begin position="310"/>
        <end position="332"/>
    </location>
</feature>
<keyword evidence="1" id="KW-0812">Transmembrane</keyword>
<feature type="transmembrane region" description="Helical" evidence="1">
    <location>
        <begin position="170"/>
        <end position="193"/>
    </location>
</feature>